<name>A0ABY4TQU2_9SPHN</name>
<evidence type="ECO:0000313" key="2">
    <source>
        <dbReference type="EMBL" id="URW74744.1"/>
    </source>
</evidence>
<sequence>MRLPLFAAFLLAGCGTAPQAQVDSAYIRLNAVPGRPAAAYFTLRAGTDSLTLTAVTTPAAARAELHESMAGAGGMMRMTPLTQVPVPAGASVTFAPAGRHVMLFDVAETARAGTTAPLTLTLGNGKSLTADAKILAAGDPAP</sequence>
<accession>A0ABY4TQU2</accession>
<dbReference type="RefSeq" id="WP_250749663.1">
    <property type="nucleotide sequence ID" value="NZ_CP098401.1"/>
</dbReference>
<dbReference type="InterPro" id="IPR007410">
    <property type="entry name" value="LpqE-like"/>
</dbReference>
<gene>
    <name evidence="2" type="ORF">M9980_09165</name>
</gene>
<evidence type="ECO:0000256" key="1">
    <source>
        <dbReference type="SAM" id="SignalP"/>
    </source>
</evidence>
<reference evidence="2" key="1">
    <citation type="submission" date="2022-05" db="EMBL/GenBank/DDBJ databases">
        <title>Sphingomonas sp. strain RMG20 Genome sequencing and assembly.</title>
        <authorList>
            <person name="Kim I."/>
        </authorList>
    </citation>
    <scope>NUCLEOTIDE SEQUENCE</scope>
    <source>
        <strain evidence="2">RMG20</strain>
    </source>
</reference>
<feature type="chain" id="PRO_5046250197" evidence="1">
    <location>
        <begin position="21"/>
        <end position="142"/>
    </location>
</feature>
<dbReference type="InterPro" id="IPR036182">
    <property type="entry name" value="PCuAC_sf"/>
</dbReference>
<feature type="signal peptide" evidence="1">
    <location>
        <begin position="1"/>
        <end position="20"/>
    </location>
</feature>
<dbReference type="PANTHER" id="PTHR36302">
    <property type="entry name" value="BLR7088 PROTEIN"/>
    <property type="match status" value="1"/>
</dbReference>
<dbReference type="Gene3D" id="2.60.40.1890">
    <property type="entry name" value="PCu(A)C copper chaperone"/>
    <property type="match status" value="1"/>
</dbReference>
<organism evidence="2 3">
    <name type="scientific">Sphingomonas donggukensis</name>
    <dbReference type="NCBI Taxonomy" id="2949093"/>
    <lineage>
        <taxon>Bacteria</taxon>
        <taxon>Pseudomonadati</taxon>
        <taxon>Pseudomonadota</taxon>
        <taxon>Alphaproteobacteria</taxon>
        <taxon>Sphingomonadales</taxon>
        <taxon>Sphingomonadaceae</taxon>
        <taxon>Sphingomonas</taxon>
    </lineage>
</organism>
<evidence type="ECO:0000313" key="3">
    <source>
        <dbReference type="Proteomes" id="UP001055580"/>
    </source>
</evidence>
<keyword evidence="3" id="KW-1185">Reference proteome</keyword>
<protein>
    <submittedName>
        <fullName evidence="2">Copper chaperone PCu(A)C</fullName>
    </submittedName>
</protein>
<dbReference type="Proteomes" id="UP001055580">
    <property type="component" value="Chromosome"/>
</dbReference>
<dbReference type="SUPFAM" id="SSF110087">
    <property type="entry name" value="DR1885-like metal-binding protein"/>
    <property type="match status" value="1"/>
</dbReference>
<dbReference type="EMBL" id="CP098401">
    <property type="protein sequence ID" value="URW74744.1"/>
    <property type="molecule type" value="Genomic_DNA"/>
</dbReference>
<dbReference type="PANTHER" id="PTHR36302:SF1">
    <property type="entry name" value="COPPER CHAPERONE PCU(A)C"/>
    <property type="match status" value="1"/>
</dbReference>
<dbReference type="InterPro" id="IPR058248">
    <property type="entry name" value="Lxx211020-like"/>
</dbReference>
<proteinExistence type="predicted"/>
<dbReference type="Pfam" id="PF04314">
    <property type="entry name" value="PCuAC"/>
    <property type="match status" value="1"/>
</dbReference>
<keyword evidence="1" id="KW-0732">Signal</keyword>